<evidence type="ECO:0000313" key="3">
    <source>
        <dbReference type="Proteomes" id="UP000295606"/>
    </source>
</evidence>
<dbReference type="InterPro" id="IPR035439">
    <property type="entry name" value="UPF0145_dom_sf"/>
</dbReference>
<sequence length="151" mass="15414">MKKTYLTLSTAAIVSLTLAACGSERLTLPIQPVASLSTAKAASSADPAAKIAVYFGAQPHPEVVRHVGDASHSLRIARATDGAEASCNKVLAIALDKLRSDAHNKGANAVINVTTRFHGSETGSATEYTCGVSQSAAAIAVTGDLVVLQAN</sequence>
<dbReference type="AlphaFoldDB" id="A0A4R5LD11"/>
<proteinExistence type="predicted"/>
<evidence type="ECO:0000313" key="2">
    <source>
        <dbReference type="EMBL" id="TDG06362.1"/>
    </source>
</evidence>
<dbReference type="OrthoDB" id="9029067at2"/>
<protein>
    <submittedName>
        <fullName evidence="2">Signal peptidase</fullName>
    </submittedName>
</protein>
<dbReference type="SUPFAM" id="SSF117782">
    <property type="entry name" value="YbjQ-like"/>
    <property type="match status" value="1"/>
</dbReference>
<dbReference type="PROSITE" id="PS51257">
    <property type="entry name" value="PROKAR_LIPOPROTEIN"/>
    <property type="match status" value="1"/>
</dbReference>
<reference evidence="2 3" key="1">
    <citation type="submission" date="2019-03" db="EMBL/GenBank/DDBJ databases">
        <title>Paraburkholderia sp. isolated from native Mimosa gymnas in Guartela State Park, Brazil.</title>
        <authorList>
            <person name="Paulitsch F."/>
            <person name="Hungria M."/>
            <person name="Delamuta J.R.M."/>
            <person name="Ribeiro R.A."/>
            <person name="Dall'Agnol R."/>
            <person name="Silva J.S.B."/>
        </authorList>
    </citation>
    <scope>NUCLEOTIDE SEQUENCE [LARGE SCALE GENOMIC DNA]</scope>
    <source>
        <strain evidence="2 3">CNPSo 3008</strain>
    </source>
</reference>
<keyword evidence="1" id="KW-0732">Signal</keyword>
<name>A0A4R5LD11_9BURK</name>
<organism evidence="2 3">
    <name type="scientific">Paraburkholderia guartelaensis</name>
    <dbReference type="NCBI Taxonomy" id="2546446"/>
    <lineage>
        <taxon>Bacteria</taxon>
        <taxon>Pseudomonadati</taxon>
        <taxon>Pseudomonadota</taxon>
        <taxon>Betaproteobacteria</taxon>
        <taxon>Burkholderiales</taxon>
        <taxon>Burkholderiaceae</taxon>
        <taxon>Paraburkholderia</taxon>
    </lineage>
</organism>
<feature type="chain" id="PRO_5020362248" evidence="1">
    <location>
        <begin position="20"/>
        <end position="151"/>
    </location>
</feature>
<accession>A0A4R5LD11</accession>
<dbReference type="RefSeq" id="WP_133184618.1">
    <property type="nucleotide sequence ID" value="NZ_SMOD01000015.1"/>
</dbReference>
<gene>
    <name evidence="2" type="ORF">E1N52_20840</name>
</gene>
<dbReference type="Proteomes" id="UP000295606">
    <property type="component" value="Unassembled WGS sequence"/>
</dbReference>
<feature type="signal peptide" evidence="1">
    <location>
        <begin position="1"/>
        <end position="19"/>
    </location>
</feature>
<evidence type="ECO:0000256" key="1">
    <source>
        <dbReference type="SAM" id="SignalP"/>
    </source>
</evidence>
<comment type="caution">
    <text evidence="2">The sequence shown here is derived from an EMBL/GenBank/DDBJ whole genome shotgun (WGS) entry which is preliminary data.</text>
</comment>
<dbReference type="EMBL" id="SMOD01000015">
    <property type="protein sequence ID" value="TDG06362.1"/>
    <property type="molecule type" value="Genomic_DNA"/>
</dbReference>